<comment type="function">
    <text evidence="6">Magnesium transporter that may mediate the influx of magnesium.</text>
</comment>
<feature type="coiled-coil region" evidence="7">
    <location>
        <begin position="366"/>
        <end position="393"/>
    </location>
</feature>
<comment type="similarity">
    <text evidence="2 6">Belongs to the CorA metal ion transporter (MIT) (TC 1.A.35.5) family.</text>
</comment>
<dbReference type="CDD" id="cd12823">
    <property type="entry name" value="Mrs2_Mfm1p-like"/>
    <property type="match status" value="1"/>
</dbReference>
<evidence type="ECO:0000256" key="6">
    <source>
        <dbReference type="RuleBase" id="RU366041"/>
    </source>
</evidence>
<keyword evidence="6" id="KW-0460">Magnesium</keyword>
<dbReference type="InterPro" id="IPR002523">
    <property type="entry name" value="MgTranspt_CorA/ZnTranspt_ZntB"/>
</dbReference>
<dbReference type="InterPro" id="IPR039204">
    <property type="entry name" value="MRS2-like"/>
</dbReference>
<feature type="transmembrane region" description="Helical" evidence="6">
    <location>
        <begin position="436"/>
        <end position="460"/>
    </location>
</feature>
<dbReference type="Pfam" id="PF01544">
    <property type="entry name" value="CorA"/>
    <property type="match status" value="1"/>
</dbReference>
<feature type="region of interest" description="Disordered" evidence="8">
    <location>
        <begin position="255"/>
        <end position="313"/>
    </location>
</feature>
<keyword evidence="4 6" id="KW-1133">Transmembrane helix</keyword>
<evidence type="ECO:0000256" key="2">
    <source>
        <dbReference type="ARBA" id="ARBA00007535"/>
    </source>
</evidence>
<comment type="caution">
    <text evidence="9">The sequence shown here is derived from an EMBL/GenBank/DDBJ whole genome shotgun (WGS) entry which is preliminary data.</text>
</comment>
<evidence type="ECO:0000256" key="8">
    <source>
        <dbReference type="SAM" id="MobiDB-lite"/>
    </source>
</evidence>
<evidence type="ECO:0000313" key="9">
    <source>
        <dbReference type="EMBL" id="KAK9909360.1"/>
    </source>
</evidence>
<evidence type="ECO:0000256" key="4">
    <source>
        <dbReference type="ARBA" id="ARBA00022989"/>
    </source>
</evidence>
<keyword evidence="10" id="KW-1185">Reference proteome</keyword>
<dbReference type="EMBL" id="JALJOT010000006">
    <property type="protein sequence ID" value="KAK9909360.1"/>
    <property type="molecule type" value="Genomic_DNA"/>
</dbReference>
<evidence type="ECO:0000313" key="10">
    <source>
        <dbReference type="Proteomes" id="UP001491310"/>
    </source>
</evidence>
<name>A0ABR2YRY8_9CHLO</name>
<keyword evidence="6" id="KW-0406">Ion transport</keyword>
<evidence type="ECO:0000256" key="5">
    <source>
        <dbReference type="ARBA" id="ARBA00023136"/>
    </source>
</evidence>
<dbReference type="PANTHER" id="PTHR13890">
    <property type="entry name" value="RNA SPLICING PROTEIN MRS2, MITOCHONDRIAL"/>
    <property type="match status" value="1"/>
</dbReference>
<evidence type="ECO:0000256" key="3">
    <source>
        <dbReference type="ARBA" id="ARBA00022692"/>
    </source>
</evidence>
<dbReference type="Gene3D" id="1.20.58.340">
    <property type="entry name" value="Magnesium transport protein CorA, transmembrane region"/>
    <property type="match status" value="2"/>
</dbReference>
<accession>A0ABR2YRY8</accession>
<comment type="subcellular location">
    <subcellularLocation>
        <location evidence="1 6">Membrane</location>
        <topology evidence="1 6">Multi-pass membrane protein</topology>
    </subcellularLocation>
</comment>
<evidence type="ECO:0000256" key="7">
    <source>
        <dbReference type="SAM" id="Coils"/>
    </source>
</evidence>
<organism evidence="9 10">
    <name type="scientific">Coccomyxa subellipsoidea</name>
    <dbReference type="NCBI Taxonomy" id="248742"/>
    <lineage>
        <taxon>Eukaryota</taxon>
        <taxon>Viridiplantae</taxon>
        <taxon>Chlorophyta</taxon>
        <taxon>core chlorophytes</taxon>
        <taxon>Trebouxiophyceae</taxon>
        <taxon>Trebouxiophyceae incertae sedis</taxon>
        <taxon>Coccomyxaceae</taxon>
        <taxon>Coccomyxa</taxon>
    </lineage>
</organism>
<dbReference type="SUPFAM" id="SSF144083">
    <property type="entry name" value="Magnesium transport protein CorA, transmembrane region"/>
    <property type="match status" value="1"/>
</dbReference>
<keyword evidence="6" id="KW-0813">Transport</keyword>
<reference evidence="9 10" key="1">
    <citation type="journal article" date="2024" name="Nat. Commun.">
        <title>Phylogenomics reveals the evolutionary origins of lichenization in chlorophyte algae.</title>
        <authorList>
            <person name="Puginier C."/>
            <person name="Libourel C."/>
            <person name="Otte J."/>
            <person name="Skaloud P."/>
            <person name="Haon M."/>
            <person name="Grisel S."/>
            <person name="Petersen M."/>
            <person name="Berrin J.G."/>
            <person name="Delaux P.M."/>
            <person name="Dal Grande F."/>
            <person name="Keller J."/>
        </authorList>
    </citation>
    <scope>NUCLEOTIDE SEQUENCE [LARGE SCALE GENOMIC DNA]</scope>
    <source>
        <strain evidence="9 10">SAG 216-7</strain>
    </source>
</reference>
<sequence length="484" mass="53459">MALHSAHSRAKRAWLILDSHGKISQRRVDKHELCLRLSLPVRDLRILDPAVMTSQSPSSIFIRDNAIIFNIESLRMLIQKDEVILLSSPVAGHPLTASKCPTPGDTFVQELATTLDPVEAAIAHHSSRVETFLPYELRALEHGLATAVRSWEVETLALEKRTFPVIKSLLNKLSRHELGKMRGCKVAIRKMQGRLVIVRKALQDILDDDEDIAAMYLGRKAAAKDAAAARSDTGGDATRNASQDDELLVAEALSVQDEEPEQRNGRGGQQPRVAVAADRTVSAPPPSSGTQATELSSAPSAPASQFPAREQADQKRSGRALWAQLSNMRLAQKLINALQDEDFSDISACENLLESYFAQACPYCPVDFLINRLDSLEEHMRSAEDQLALELDHRRNELVALDLFLTAVATVFAFISMVGGLFGMNSPLPIWFQQSMAAFPLTCLVTCVIGLLSFIGFVIYARWKRLLFIPDLRLDASGQSMREN</sequence>
<feature type="transmembrane region" description="Helical" evidence="6">
    <location>
        <begin position="403"/>
        <end position="424"/>
    </location>
</feature>
<feature type="compositionally biased region" description="Low complexity" evidence="8">
    <location>
        <begin position="296"/>
        <end position="308"/>
    </location>
</feature>
<keyword evidence="5 6" id="KW-0472">Membrane</keyword>
<evidence type="ECO:0000256" key="1">
    <source>
        <dbReference type="ARBA" id="ARBA00004141"/>
    </source>
</evidence>
<dbReference type="Proteomes" id="UP001491310">
    <property type="component" value="Unassembled WGS sequence"/>
</dbReference>
<keyword evidence="3 6" id="KW-0812">Transmembrane</keyword>
<dbReference type="Pfam" id="PF22099">
    <property type="entry name" value="MRS2-like"/>
    <property type="match status" value="1"/>
</dbReference>
<gene>
    <name evidence="9" type="ORF">WJX75_001012</name>
</gene>
<proteinExistence type="inferred from homology"/>
<dbReference type="PANTHER" id="PTHR13890:SF31">
    <property type="entry name" value="MAGNESIUM TRANSPORTER MRS2-2-RELATED"/>
    <property type="match status" value="1"/>
</dbReference>
<dbReference type="Gene3D" id="2.40.128.330">
    <property type="match status" value="1"/>
</dbReference>
<protein>
    <recommendedName>
        <fullName evidence="6">Magnesium transporter</fullName>
    </recommendedName>
</protein>
<keyword evidence="7" id="KW-0175">Coiled coil</keyword>
<dbReference type="InterPro" id="IPR045863">
    <property type="entry name" value="CorA_TM1_TM2"/>
</dbReference>